<name>A0ABP6ZF33_9ACTN</name>
<sequence>MAAAFLTCVLLATGTFAICGFAICAEYLWPRRLEYGWRCGHRSWDWDGYWPIAVPLVPEDVRF</sequence>
<keyword evidence="2" id="KW-1185">Reference proteome</keyword>
<dbReference type="EMBL" id="BAAAZO010000003">
    <property type="protein sequence ID" value="GAA3605694.1"/>
    <property type="molecule type" value="Genomic_DNA"/>
</dbReference>
<dbReference type="RefSeq" id="WP_231483168.1">
    <property type="nucleotide sequence ID" value="NZ_BAAAZO010000003.1"/>
</dbReference>
<comment type="caution">
    <text evidence="1">The sequence shown here is derived from an EMBL/GenBank/DDBJ whole genome shotgun (WGS) entry which is preliminary data.</text>
</comment>
<protein>
    <submittedName>
        <fullName evidence="1">Uncharacterized protein</fullName>
    </submittedName>
</protein>
<evidence type="ECO:0000313" key="1">
    <source>
        <dbReference type="EMBL" id="GAA3605694.1"/>
    </source>
</evidence>
<dbReference type="Proteomes" id="UP001501074">
    <property type="component" value="Unassembled WGS sequence"/>
</dbReference>
<evidence type="ECO:0000313" key="2">
    <source>
        <dbReference type="Proteomes" id="UP001501074"/>
    </source>
</evidence>
<accession>A0ABP6ZF33</accession>
<reference evidence="2" key="1">
    <citation type="journal article" date="2019" name="Int. J. Syst. Evol. Microbiol.">
        <title>The Global Catalogue of Microorganisms (GCM) 10K type strain sequencing project: providing services to taxonomists for standard genome sequencing and annotation.</title>
        <authorList>
            <consortium name="The Broad Institute Genomics Platform"/>
            <consortium name="The Broad Institute Genome Sequencing Center for Infectious Disease"/>
            <person name="Wu L."/>
            <person name="Ma J."/>
        </authorList>
    </citation>
    <scope>NUCLEOTIDE SEQUENCE [LARGE SCALE GENOMIC DNA]</scope>
    <source>
        <strain evidence="2">JCM 16902</strain>
    </source>
</reference>
<proteinExistence type="predicted"/>
<gene>
    <name evidence="1" type="ORF">GCM10022223_21830</name>
</gene>
<organism evidence="1 2">
    <name type="scientific">Kineosporia mesophila</name>
    <dbReference type="NCBI Taxonomy" id="566012"/>
    <lineage>
        <taxon>Bacteria</taxon>
        <taxon>Bacillati</taxon>
        <taxon>Actinomycetota</taxon>
        <taxon>Actinomycetes</taxon>
        <taxon>Kineosporiales</taxon>
        <taxon>Kineosporiaceae</taxon>
        <taxon>Kineosporia</taxon>
    </lineage>
</organism>